<reference evidence="3" key="1">
    <citation type="submission" date="2009-03" db="EMBL/GenBank/DDBJ databases">
        <title>Caligus rogercresseyi ESTs and full-length cDNAs.</title>
        <authorList>
            <person name="Yasuike M."/>
            <person name="von Schalburg K."/>
            <person name="Cooper G."/>
            <person name="Leong J."/>
            <person name="Jones S.R.M."/>
            <person name="Koop B.F."/>
        </authorList>
    </citation>
    <scope>NUCLEOTIDE SEQUENCE</scope>
    <source>
        <tissue evidence="3">Whole tissue</tissue>
    </source>
</reference>
<dbReference type="SMART" id="SM00393">
    <property type="entry name" value="R3H"/>
    <property type="match status" value="1"/>
</dbReference>
<dbReference type="AlphaFoldDB" id="C1BPH6"/>
<gene>
    <name evidence="3" type="primary">SPAG7</name>
</gene>
<dbReference type="GO" id="GO:0003676">
    <property type="term" value="F:nucleic acid binding"/>
    <property type="evidence" value="ECO:0007669"/>
    <property type="project" value="UniProtKB-UniRule"/>
</dbReference>
<name>C1BPH6_CALRO</name>
<protein>
    <submittedName>
        <fullName evidence="3">Sperm-associated antigen 7</fullName>
    </submittedName>
</protein>
<evidence type="ECO:0000259" key="2">
    <source>
        <dbReference type="PROSITE" id="PS51061"/>
    </source>
</evidence>
<dbReference type="InterPro" id="IPR017330">
    <property type="entry name" value="SPAG7"/>
</dbReference>
<feature type="domain" description="R3H" evidence="2">
    <location>
        <begin position="46"/>
        <end position="113"/>
    </location>
</feature>
<dbReference type="EMBL" id="BT076505">
    <property type="protein sequence ID" value="ACO10929.1"/>
    <property type="molecule type" value="mRNA"/>
</dbReference>
<accession>C1BPH6</accession>
<evidence type="ECO:0000313" key="3">
    <source>
        <dbReference type="EMBL" id="ACO10929.1"/>
    </source>
</evidence>
<sequence>MDLLGSILGSMAGPPSTTLSDKEKERRKVAKVYEEKMKARHRAEMEAFRTKMELEVEKFLKEDPPSSGAPSKTFPPMNQVQRSLLNEICEVAGLSAYSFGEEEVDRHVVMWKQEFLPSEEELACRRRGEKYDPKEIARRKELAKEEEKAAAAAEKAKAIESSSKVSRKTPAPSATYLNKFKGLLDTNSPEAVNAKKSYGMVSAESKKDKRTVEEVQAEIRAKKRAKLSVDGENEDS</sequence>
<dbReference type="InterPro" id="IPR001374">
    <property type="entry name" value="R3H_dom"/>
</dbReference>
<organism evidence="3">
    <name type="scientific">Caligus rogercresseyi</name>
    <name type="common">Sea louse</name>
    <dbReference type="NCBI Taxonomy" id="217165"/>
    <lineage>
        <taxon>Eukaryota</taxon>
        <taxon>Metazoa</taxon>
        <taxon>Ecdysozoa</taxon>
        <taxon>Arthropoda</taxon>
        <taxon>Crustacea</taxon>
        <taxon>Multicrustacea</taxon>
        <taxon>Hexanauplia</taxon>
        <taxon>Copepoda</taxon>
        <taxon>Siphonostomatoida</taxon>
        <taxon>Caligidae</taxon>
        <taxon>Caligus</taxon>
    </lineage>
</organism>
<proteinExistence type="evidence at transcript level"/>
<dbReference type="Gene3D" id="3.30.1370.50">
    <property type="entry name" value="R3H-like domain"/>
    <property type="match status" value="1"/>
</dbReference>
<dbReference type="PANTHER" id="PTHR13498">
    <property type="entry name" value="SPERM ASSOCIATED ANTIGEN 7"/>
    <property type="match status" value="1"/>
</dbReference>
<dbReference type="Pfam" id="PF01424">
    <property type="entry name" value="R3H"/>
    <property type="match status" value="1"/>
</dbReference>
<dbReference type="PANTHER" id="PTHR13498:SF3">
    <property type="entry name" value="SPERM-ASSOCIATED ANTIGEN 7"/>
    <property type="match status" value="1"/>
</dbReference>
<dbReference type="SUPFAM" id="SSF82708">
    <property type="entry name" value="R3H domain"/>
    <property type="match status" value="1"/>
</dbReference>
<dbReference type="PROSITE" id="PS51061">
    <property type="entry name" value="R3H"/>
    <property type="match status" value="1"/>
</dbReference>
<feature type="region of interest" description="Disordered" evidence="1">
    <location>
        <begin position="1"/>
        <end position="27"/>
    </location>
</feature>
<evidence type="ECO:0000256" key="1">
    <source>
        <dbReference type="SAM" id="MobiDB-lite"/>
    </source>
</evidence>
<dbReference type="InterPro" id="IPR036867">
    <property type="entry name" value="R3H_dom_sf"/>
</dbReference>